<dbReference type="SUPFAM" id="SSF47413">
    <property type="entry name" value="lambda repressor-like DNA-binding domains"/>
    <property type="match status" value="1"/>
</dbReference>
<dbReference type="STRING" id="177437.HRM2_25170"/>
<dbReference type="GO" id="GO:0003677">
    <property type="term" value="F:DNA binding"/>
    <property type="evidence" value="ECO:0007669"/>
    <property type="project" value="InterPro"/>
</dbReference>
<reference evidence="2 3" key="1">
    <citation type="journal article" date="2009" name="Environ. Microbiol.">
        <title>Genome sequence of Desulfobacterium autotrophicum HRM2, a marine sulfate reducer oxidizing organic carbon completely to carbon dioxide.</title>
        <authorList>
            <person name="Strittmatter A.W."/>
            <person name="Liesegang H."/>
            <person name="Rabus R."/>
            <person name="Decker I."/>
            <person name="Amann J."/>
            <person name="Andres S."/>
            <person name="Henne A."/>
            <person name="Fricke W.F."/>
            <person name="Martinez-Arias R."/>
            <person name="Bartels D."/>
            <person name="Goesmann A."/>
            <person name="Krause L."/>
            <person name="Puehler A."/>
            <person name="Klenk H.P."/>
            <person name="Richter M."/>
            <person name="Schuler M."/>
            <person name="Gloeckner F.O."/>
            <person name="Meyerdierks A."/>
            <person name="Gottschalk G."/>
            <person name="Amann R."/>
        </authorList>
    </citation>
    <scope>NUCLEOTIDE SEQUENCE [LARGE SCALE GENOMIC DNA]</scope>
    <source>
        <strain evidence="3">ATCC 43914 / DSM 3382 / HRM2</strain>
    </source>
</reference>
<feature type="domain" description="HTH cro/C1-type" evidence="1">
    <location>
        <begin position="21"/>
        <end position="72"/>
    </location>
</feature>
<dbReference type="HOGENOM" id="CLU_153788_4_2_7"/>
<dbReference type="eggNOG" id="COG1396">
    <property type="taxonomic scope" value="Bacteria"/>
</dbReference>
<name>C0QGW2_DESAH</name>
<evidence type="ECO:0000313" key="2">
    <source>
        <dbReference type="EMBL" id="ACN15611.1"/>
    </source>
</evidence>
<dbReference type="PROSITE" id="PS50943">
    <property type="entry name" value="HTH_CROC1"/>
    <property type="match status" value="1"/>
</dbReference>
<dbReference type="SMART" id="SM00530">
    <property type="entry name" value="HTH_XRE"/>
    <property type="match status" value="1"/>
</dbReference>
<dbReference type="OrthoDB" id="5471988at2"/>
<dbReference type="Pfam" id="PF01381">
    <property type="entry name" value="HTH_3"/>
    <property type="match status" value="1"/>
</dbReference>
<evidence type="ECO:0000259" key="1">
    <source>
        <dbReference type="PROSITE" id="PS50943"/>
    </source>
</evidence>
<dbReference type="InterPro" id="IPR010982">
    <property type="entry name" value="Lambda_DNA-bd_dom_sf"/>
</dbReference>
<dbReference type="Proteomes" id="UP000000442">
    <property type="component" value="Chromosome"/>
</dbReference>
<sequence length="100" mass="11492">MIIFEIKTPVEVANRLSIKAKQLRLEKKWTRKTLSERSGVPEASLRRFEDTGKISLESFLKLMCALGRLDEVETLLNPLKIKSIDQLEEQTKPLPKRGTI</sequence>
<dbReference type="RefSeq" id="WP_015904376.1">
    <property type="nucleotide sequence ID" value="NC_012108.1"/>
</dbReference>
<protein>
    <submittedName>
        <fullName evidence="2">Transcriptional regulator</fullName>
    </submittedName>
</protein>
<dbReference type="AlphaFoldDB" id="C0QGW2"/>
<accession>C0QGW2</accession>
<dbReference type="KEGG" id="dat:HRM2_25170"/>
<evidence type="ECO:0000313" key="3">
    <source>
        <dbReference type="Proteomes" id="UP000000442"/>
    </source>
</evidence>
<keyword evidence="3" id="KW-1185">Reference proteome</keyword>
<gene>
    <name evidence="2" type="ordered locus">HRM2_25170</name>
</gene>
<organism evidence="2 3">
    <name type="scientific">Desulforapulum autotrophicum (strain ATCC 43914 / DSM 3382 / VKM B-1955 / HRM2)</name>
    <name type="common">Desulfobacterium autotrophicum</name>
    <dbReference type="NCBI Taxonomy" id="177437"/>
    <lineage>
        <taxon>Bacteria</taxon>
        <taxon>Pseudomonadati</taxon>
        <taxon>Thermodesulfobacteriota</taxon>
        <taxon>Desulfobacteria</taxon>
        <taxon>Desulfobacterales</taxon>
        <taxon>Desulfobacteraceae</taxon>
        <taxon>Desulforapulum</taxon>
    </lineage>
</organism>
<proteinExistence type="predicted"/>
<dbReference type="InterPro" id="IPR001387">
    <property type="entry name" value="Cro/C1-type_HTH"/>
</dbReference>
<dbReference type="Gene3D" id="1.10.260.40">
    <property type="entry name" value="lambda repressor-like DNA-binding domains"/>
    <property type="match status" value="1"/>
</dbReference>
<dbReference type="EMBL" id="CP001087">
    <property type="protein sequence ID" value="ACN15611.1"/>
    <property type="molecule type" value="Genomic_DNA"/>
</dbReference>
<dbReference type="CDD" id="cd00093">
    <property type="entry name" value="HTH_XRE"/>
    <property type="match status" value="1"/>
</dbReference>